<protein>
    <submittedName>
        <fullName evidence="1">Uncharacterized protein</fullName>
    </submittedName>
</protein>
<sequence>MNKKEIEKKFGENSEKFGDRVLNDTQIEILRLIKGDENYLQLLSQENEYN</sequence>
<comment type="caution">
    <text evidence="1">The sequence shown here is derived from an EMBL/GenBank/DDBJ whole genome shotgun (WGS) entry which is preliminary data.</text>
</comment>
<reference evidence="1 2" key="1">
    <citation type="journal article" date="2015" name="Genome Announc.">
        <title>Expanding the biotechnology potential of lactobacilli through comparative genomics of 213 strains and associated genera.</title>
        <authorList>
            <person name="Sun Z."/>
            <person name="Harris H.M."/>
            <person name="McCann A."/>
            <person name="Guo C."/>
            <person name="Argimon S."/>
            <person name="Zhang W."/>
            <person name="Yang X."/>
            <person name="Jeffery I.B."/>
            <person name="Cooney J.C."/>
            <person name="Kagawa T.F."/>
            <person name="Liu W."/>
            <person name="Song Y."/>
            <person name="Salvetti E."/>
            <person name="Wrobel A."/>
            <person name="Rasinkangas P."/>
            <person name="Parkhill J."/>
            <person name="Rea M.C."/>
            <person name="O'Sullivan O."/>
            <person name="Ritari J."/>
            <person name="Douillard F.P."/>
            <person name="Paul Ross R."/>
            <person name="Yang R."/>
            <person name="Briner A.E."/>
            <person name="Felis G.E."/>
            <person name="de Vos W.M."/>
            <person name="Barrangou R."/>
            <person name="Klaenhammer T.R."/>
            <person name="Caufield P.W."/>
            <person name="Cui Y."/>
            <person name="Zhang H."/>
            <person name="O'Toole P.W."/>
        </authorList>
    </citation>
    <scope>NUCLEOTIDE SEQUENCE [LARGE SCALE GENOMIC DNA]</scope>
    <source>
        <strain evidence="1 2">DSM 20405</strain>
    </source>
</reference>
<name>A0A0R2HBP1_9FIRM</name>
<organism evidence="1 2">
    <name type="scientific">Kandleria vitulina DSM 20405</name>
    <dbReference type="NCBI Taxonomy" id="1410657"/>
    <lineage>
        <taxon>Bacteria</taxon>
        <taxon>Bacillati</taxon>
        <taxon>Bacillota</taxon>
        <taxon>Erysipelotrichia</taxon>
        <taxon>Erysipelotrichales</taxon>
        <taxon>Coprobacillaceae</taxon>
        <taxon>Kandleria</taxon>
    </lineage>
</organism>
<dbReference type="Proteomes" id="UP000051841">
    <property type="component" value="Unassembled WGS sequence"/>
</dbReference>
<dbReference type="PATRIC" id="fig|1410657.5.peg.2186"/>
<dbReference type="EMBL" id="JQBL01000009">
    <property type="protein sequence ID" value="KRN50467.1"/>
    <property type="molecule type" value="Genomic_DNA"/>
</dbReference>
<accession>A0A0R2HBP1</accession>
<evidence type="ECO:0000313" key="1">
    <source>
        <dbReference type="EMBL" id="KRN50467.1"/>
    </source>
</evidence>
<keyword evidence="2" id="KW-1185">Reference proteome</keyword>
<gene>
    <name evidence="1" type="ORF">IV49_GL002116</name>
</gene>
<dbReference type="AlphaFoldDB" id="A0A0R2HBP1"/>
<proteinExistence type="predicted"/>
<evidence type="ECO:0000313" key="2">
    <source>
        <dbReference type="Proteomes" id="UP000051841"/>
    </source>
</evidence>